<keyword evidence="2" id="KW-1185">Reference proteome</keyword>
<evidence type="ECO:0000313" key="2">
    <source>
        <dbReference type="Proteomes" id="UP001157502"/>
    </source>
</evidence>
<evidence type="ECO:0000313" key="1">
    <source>
        <dbReference type="EMBL" id="KAJ7987952.1"/>
    </source>
</evidence>
<accession>A0ACC2F9A0</accession>
<protein>
    <submittedName>
        <fullName evidence="1">Uncharacterized protein</fullName>
    </submittedName>
</protein>
<sequence>MIRMMDGSVSPPESPPASPPVSVWFPIRHRQAIHPAVNVFWSSIASDRFSQSPNQRQEEAELGAGLDIFFLRTQESERHPG</sequence>
<reference evidence="1" key="1">
    <citation type="submission" date="2021-05" db="EMBL/GenBank/DDBJ databases">
        <authorList>
            <person name="Pan Q."/>
            <person name="Jouanno E."/>
            <person name="Zahm M."/>
            <person name="Klopp C."/>
            <person name="Cabau C."/>
            <person name="Louis A."/>
            <person name="Berthelot C."/>
            <person name="Parey E."/>
            <person name="Roest Crollius H."/>
            <person name="Montfort J."/>
            <person name="Robinson-Rechavi M."/>
            <person name="Bouchez O."/>
            <person name="Lampietro C."/>
            <person name="Lopez Roques C."/>
            <person name="Donnadieu C."/>
            <person name="Postlethwait J."/>
            <person name="Bobe J."/>
            <person name="Dillon D."/>
            <person name="Chandos A."/>
            <person name="von Hippel F."/>
            <person name="Guiguen Y."/>
        </authorList>
    </citation>
    <scope>NUCLEOTIDE SEQUENCE</scope>
    <source>
        <strain evidence="1">YG-Jan2019</strain>
    </source>
</reference>
<dbReference type="Proteomes" id="UP001157502">
    <property type="component" value="Chromosome 31"/>
</dbReference>
<dbReference type="EMBL" id="CM055758">
    <property type="protein sequence ID" value="KAJ7987952.1"/>
    <property type="molecule type" value="Genomic_DNA"/>
</dbReference>
<name>A0ACC2F9A0_DALPE</name>
<comment type="caution">
    <text evidence="1">The sequence shown here is derived from an EMBL/GenBank/DDBJ whole genome shotgun (WGS) entry which is preliminary data.</text>
</comment>
<organism evidence="1 2">
    <name type="scientific">Dallia pectoralis</name>
    <name type="common">Alaska blackfish</name>
    <dbReference type="NCBI Taxonomy" id="75939"/>
    <lineage>
        <taxon>Eukaryota</taxon>
        <taxon>Metazoa</taxon>
        <taxon>Chordata</taxon>
        <taxon>Craniata</taxon>
        <taxon>Vertebrata</taxon>
        <taxon>Euteleostomi</taxon>
        <taxon>Actinopterygii</taxon>
        <taxon>Neopterygii</taxon>
        <taxon>Teleostei</taxon>
        <taxon>Protacanthopterygii</taxon>
        <taxon>Esociformes</taxon>
        <taxon>Umbridae</taxon>
        <taxon>Dallia</taxon>
    </lineage>
</organism>
<gene>
    <name evidence="1" type="ORF">DPEC_G00318580</name>
</gene>
<proteinExistence type="predicted"/>